<dbReference type="GO" id="GO:0005791">
    <property type="term" value="C:rough endoplasmic reticulum"/>
    <property type="evidence" value="ECO:0007669"/>
    <property type="project" value="TreeGrafter"/>
</dbReference>
<dbReference type="PROSITE" id="PS51934">
    <property type="entry name" value="LRAT"/>
    <property type="match status" value="1"/>
</dbReference>
<dbReference type="GO" id="GO:0006776">
    <property type="term" value="P:vitamin A metabolic process"/>
    <property type="evidence" value="ECO:0007669"/>
    <property type="project" value="TreeGrafter"/>
</dbReference>
<reference evidence="5" key="2">
    <citation type="submission" date="2019-02" db="EMBL/GenBank/DDBJ databases">
        <title>Opniocepnalus argus Var Kimnra genome.</title>
        <authorList>
            <person name="Zhou C."/>
            <person name="Xiao S."/>
        </authorList>
    </citation>
    <scope>NUCLEOTIDE SEQUENCE [LARGE SCALE GENOMIC DNA]</scope>
</reference>
<dbReference type="AlphaFoldDB" id="A0A6G1PC27"/>
<name>A0A6G1PC27_CHAAH</name>
<dbReference type="Gene3D" id="3.90.1720.10">
    <property type="entry name" value="endopeptidase domain like (from Nostoc punctiforme)"/>
    <property type="match status" value="1"/>
</dbReference>
<organism evidence="4 5">
    <name type="scientific">Channa argus</name>
    <name type="common">Northern snakehead</name>
    <name type="synonym">Ophicephalus argus</name>
    <dbReference type="NCBI Taxonomy" id="215402"/>
    <lineage>
        <taxon>Eukaryota</taxon>
        <taxon>Metazoa</taxon>
        <taxon>Chordata</taxon>
        <taxon>Craniata</taxon>
        <taxon>Vertebrata</taxon>
        <taxon>Euteleostomi</taxon>
        <taxon>Actinopterygii</taxon>
        <taxon>Neopterygii</taxon>
        <taxon>Teleostei</taxon>
        <taxon>Neoteleostei</taxon>
        <taxon>Acanthomorphata</taxon>
        <taxon>Anabantaria</taxon>
        <taxon>Anabantiformes</taxon>
        <taxon>Channoidei</taxon>
        <taxon>Channidae</taxon>
        <taxon>Channa</taxon>
    </lineage>
</organism>
<dbReference type="GO" id="GO:0047173">
    <property type="term" value="F:phosphatidylcholine-retinol O-acyltransferase activity"/>
    <property type="evidence" value="ECO:0007669"/>
    <property type="project" value="InterPro"/>
</dbReference>
<keyword evidence="4" id="KW-0012">Acyltransferase</keyword>
<keyword evidence="4" id="KW-0808">Transferase</keyword>
<dbReference type="PANTHER" id="PTHR46678:SF1">
    <property type="entry name" value="LECITHIN RETINOL ACYLTRANSFERASE"/>
    <property type="match status" value="1"/>
</dbReference>
<reference evidence="4 5" key="1">
    <citation type="submission" date="2019-02" db="EMBL/GenBank/DDBJ databases">
        <title>Opniocepnalus argus genome.</title>
        <authorList>
            <person name="Zhou C."/>
            <person name="Xiao S."/>
        </authorList>
    </citation>
    <scope>NUCLEOTIDE SEQUENCE [LARGE SCALE GENOMIC DNA]</scope>
    <source>
        <strain evidence="4">OARG1902GOOAL</strain>
        <tissue evidence="4">Muscle</tissue>
    </source>
</reference>
<feature type="active site" description="Acyl-thioester intermediate" evidence="1">
    <location>
        <position position="159"/>
    </location>
</feature>
<dbReference type="Proteomes" id="UP000503349">
    <property type="component" value="Chromosome 3"/>
</dbReference>
<dbReference type="InterPro" id="IPR007053">
    <property type="entry name" value="LRAT_dom"/>
</dbReference>
<proteinExistence type="predicted"/>
<evidence type="ECO:0000256" key="1">
    <source>
        <dbReference type="PIRSR" id="PIRSR642288-1"/>
    </source>
</evidence>
<evidence type="ECO:0000313" key="4">
    <source>
        <dbReference type="EMBL" id="KAF3687851.1"/>
    </source>
</evidence>
<protein>
    <submittedName>
        <fullName evidence="4">Lecithin retinol acyltransferase</fullName>
    </submittedName>
</protein>
<accession>A0A6G1PC27</accession>
<dbReference type="EMBL" id="CM015714">
    <property type="protein sequence ID" value="KAF3687851.1"/>
    <property type="molecule type" value="Genomic_DNA"/>
</dbReference>
<keyword evidence="2" id="KW-1133">Transmembrane helix</keyword>
<evidence type="ECO:0000259" key="3">
    <source>
        <dbReference type="PROSITE" id="PS51934"/>
    </source>
</evidence>
<feature type="transmembrane region" description="Helical" evidence="2">
    <location>
        <begin position="193"/>
        <end position="226"/>
    </location>
</feature>
<evidence type="ECO:0000313" key="5">
    <source>
        <dbReference type="Proteomes" id="UP000503349"/>
    </source>
</evidence>
<dbReference type="Pfam" id="PF04970">
    <property type="entry name" value="LRAT"/>
    <property type="match status" value="1"/>
</dbReference>
<gene>
    <name evidence="4" type="ORF">EXN66_Car003523</name>
</gene>
<keyword evidence="5" id="KW-1185">Reference proteome</keyword>
<evidence type="ECO:0000256" key="2">
    <source>
        <dbReference type="SAM" id="Phobius"/>
    </source>
</evidence>
<dbReference type="PANTHER" id="PTHR46678">
    <property type="entry name" value="LECITHIN RETINOL ACYLTRANSFERASE"/>
    <property type="match status" value="1"/>
</dbReference>
<sequence>MLQLLTFLVEKLSVFSTFKLFEPSWWHSEHRGRPAQRGAKPPFRRGDLLEVPRCIFIHFGIYLGDNKVAHLIPDILPTLTNDKKLINSVVKNTRLILGCIYRCASVRVDTLEDFAYGATVRISRMYKKRNAHALPNDTVARRAEKQVGATPYSLLWKNCEHFVTHCKYGSAVSRQTEKFCEGLKSAIRDQRSVMAAGLLGMLSVVYFRLAPLTALPTVLIPFTLWMAG</sequence>
<keyword evidence="2" id="KW-0472">Membrane</keyword>
<dbReference type="InterPro" id="IPR042288">
    <property type="entry name" value="LRAT"/>
</dbReference>
<feature type="domain" description="LRAT" evidence="3">
    <location>
        <begin position="48"/>
        <end position="175"/>
    </location>
</feature>
<keyword evidence="2" id="KW-0812">Transmembrane</keyword>
<dbReference type="GO" id="GO:0042572">
    <property type="term" value="P:retinol metabolic process"/>
    <property type="evidence" value="ECO:0007669"/>
    <property type="project" value="InterPro"/>
</dbReference>